<gene>
    <name evidence="1" type="ORF">HaLaN_09218</name>
</gene>
<protein>
    <submittedName>
        <fullName evidence="1">Uncharacterized protein</fullName>
    </submittedName>
</protein>
<evidence type="ECO:0000313" key="2">
    <source>
        <dbReference type="Proteomes" id="UP000485058"/>
    </source>
</evidence>
<evidence type="ECO:0000313" key="1">
    <source>
        <dbReference type="EMBL" id="GFH13350.1"/>
    </source>
</evidence>
<accession>A0A699YU57</accession>
<organism evidence="1 2">
    <name type="scientific">Haematococcus lacustris</name>
    <name type="common">Green alga</name>
    <name type="synonym">Haematococcus pluvialis</name>
    <dbReference type="NCBI Taxonomy" id="44745"/>
    <lineage>
        <taxon>Eukaryota</taxon>
        <taxon>Viridiplantae</taxon>
        <taxon>Chlorophyta</taxon>
        <taxon>core chlorophytes</taxon>
        <taxon>Chlorophyceae</taxon>
        <taxon>CS clade</taxon>
        <taxon>Chlamydomonadales</taxon>
        <taxon>Haematococcaceae</taxon>
        <taxon>Haematococcus</taxon>
    </lineage>
</organism>
<keyword evidence="2" id="KW-1185">Reference proteome</keyword>
<name>A0A699YU57_HAELA</name>
<dbReference type="AlphaFoldDB" id="A0A699YU57"/>
<proteinExistence type="predicted"/>
<reference evidence="1 2" key="1">
    <citation type="submission" date="2020-02" db="EMBL/GenBank/DDBJ databases">
        <title>Draft genome sequence of Haematococcus lacustris strain NIES-144.</title>
        <authorList>
            <person name="Morimoto D."/>
            <person name="Nakagawa S."/>
            <person name="Yoshida T."/>
            <person name="Sawayama S."/>
        </authorList>
    </citation>
    <scope>NUCLEOTIDE SEQUENCE [LARGE SCALE GENOMIC DNA]</scope>
    <source>
        <strain evidence="1 2">NIES-144</strain>
    </source>
</reference>
<dbReference type="Proteomes" id="UP000485058">
    <property type="component" value="Unassembled WGS sequence"/>
</dbReference>
<comment type="caution">
    <text evidence="1">The sequence shown here is derived from an EMBL/GenBank/DDBJ whole genome shotgun (WGS) entry which is preliminary data.</text>
</comment>
<dbReference type="EMBL" id="BLLF01000602">
    <property type="protein sequence ID" value="GFH13350.1"/>
    <property type="molecule type" value="Genomic_DNA"/>
</dbReference>
<sequence>MHRSAGRTFAGNASPCIACNYRPMRRPFDLSGTIYLPALLHGAQLALLHVLALLTKSEYIRALISRQTISVRLTEPLPQRWQPEAKANTGGYSSKVHGWQNQSAKKRDNRSLNCHCLPAAAPSIGLRQGGDIVLGLCYGGETQVKQQGYSAQPIITSHEASRQT</sequence>